<reference evidence="1 2" key="1">
    <citation type="journal article" date="2013" name="PLoS ONE">
        <title>Identification and characterization of three novel lipases belonging to families II and V from Anaerovibrio lipolyticus 5ST.</title>
        <authorList>
            <person name="Prive F."/>
            <person name="Kaderbhai N.N."/>
            <person name="Girdwood S."/>
            <person name="Worgan H.J."/>
            <person name="Pinloche E."/>
            <person name="Scollan N.D."/>
            <person name="Huws S.A."/>
            <person name="Newbold C.J."/>
        </authorList>
    </citation>
    <scope>NUCLEOTIDE SEQUENCE [LARGE SCALE GENOMIC DNA]</scope>
    <source>
        <strain evidence="1 2">5S</strain>
    </source>
</reference>
<organism evidence="1 2">
    <name type="scientific">Anaerovibrio lipolyticus</name>
    <dbReference type="NCBI Taxonomy" id="82374"/>
    <lineage>
        <taxon>Bacteria</taxon>
        <taxon>Bacillati</taxon>
        <taxon>Bacillota</taxon>
        <taxon>Negativicutes</taxon>
        <taxon>Selenomonadales</taxon>
        <taxon>Selenomonadaceae</taxon>
        <taxon>Anaerovibrio</taxon>
    </lineage>
</organism>
<evidence type="ECO:0000313" key="1">
    <source>
        <dbReference type="EMBL" id="KHM53189.1"/>
    </source>
</evidence>
<dbReference type="AlphaFoldDB" id="A0A0B2K066"/>
<evidence type="ECO:0000313" key="2">
    <source>
        <dbReference type="Proteomes" id="UP000030993"/>
    </source>
</evidence>
<keyword evidence="2" id="KW-1185">Reference proteome</keyword>
<dbReference type="Proteomes" id="UP000030993">
    <property type="component" value="Unassembled WGS sequence"/>
</dbReference>
<accession>A0A0B2K066</accession>
<comment type="caution">
    <text evidence="1">The sequence shown here is derived from an EMBL/GenBank/DDBJ whole genome shotgun (WGS) entry which is preliminary data.</text>
</comment>
<proteinExistence type="predicted"/>
<dbReference type="EMBL" id="JSCE01000005">
    <property type="protein sequence ID" value="KHM53189.1"/>
    <property type="molecule type" value="Genomic_DNA"/>
</dbReference>
<gene>
    <name evidence="1" type="ORF">NZ47_00340</name>
</gene>
<name>A0A0B2K066_9FIRM</name>
<sequence length="169" mass="18852">MSEYLDSSIRNLLDTLEAEHEDLHNHVVVDETAKTFSLPGKPVKGRAYLAPAVVNLPDDIDNDTEYVKKLAELIEGYEFDESVEGDETDEKAQNAAAIRTSCDRICRVNVGAKLLTRKVYQITVQEDISDPYGNIISTQTCGTTTDNLSPMEAVLYSLGRCTMNRENFE</sequence>
<protein>
    <submittedName>
        <fullName evidence="1">Uncharacterized protein</fullName>
    </submittedName>
</protein>